<dbReference type="EMBL" id="CP097218">
    <property type="protein sequence ID" value="UQN30062.1"/>
    <property type="molecule type" value="Genomic_DNA"/>
</dbReference>
<evidence type="ECO:0000313" key="5">
    <source>
        <dbReference type="Proteomes" id="UP001055868"/>
    </source>
</evidence>
<dbReference type="CDD" id="cd00085">
    <property type="entry name" value="HNHc"/>
    <property type="match status" value="1"/>
</dbReference>
<keyword evidence="4" id="KW-0378">Hydrolase</keyword>
<feature type="compositionally biased region" description="Gly residues" evidence="2">
    <location>
        <begin position="11"/>
        <end position="25"/>
    </location>
</feature>
<sequence length="547" mass="57866">MSTVVQEPHGGRGTGSGGSGGAGPPEGGPRLLDDAEAEELATQIQAHAAHVAEAECALLDLIGEFDAGEGTRWYVGVKSLAQWLGWTCSMTPGTAREHVRVARALRGMPLTREEFAQGRLSFSKVGEMTRVVGLVDEGTLVLLAREMTAAQLAAALRAYRAAEGTRLPQEARREASWRMREDGMIEVRAVLPAEAGAEVAAALDLATQREQDAGDLPADAEQDLPPMIEQTRADALVDMARAYLDATPADRSGEDRHLVVVHATPDVLASVDPRASEPPAGPEGSDASAPSAPGRDLTDLAAGDVPAGTSATDAGTHSAGPFDASAATPPLRNRCEIVGAGPLEAATAQRLSCTGLLALLVTDENGEILHLGRTRRLASRAQRRALRVAQRTCGFPGCHQTKHLDAHHLVPWSHGGVTDIENLVLLCRRHHVLVHEGGLTLRPARSSAPHAPADGPRFEVVDSTGTPVQVHWPQVLEHAVIVPLEPEHPLVRDGESGPRYQWGEGDTRIAPTTAGFGFRLRDVVDALYESGAGEGPDDLDPDSDPDE</sequence>
<name>A0ABY4N685_9MICO</name>
<accession>A0ABY4N685</accession>
<dbReference type="Pfam" id="PF01844">
    <property type="entry name" value="HNH"/>
    <property type="match status" value="1"/>
</dbReference>
<protein>
    <submittedName>
        <fullName evidence="4">HNH endonuclease</fullName>
    </submittedName>
</protein>
<gene>
    <name evidence="4" type="ORF">M4486_01565</name>
</gene>
<dbReference type="InterPro" id="IPR003870">
    <property type="entry name" value="DUF222"/>
</dbReference>
<dbReference type="Pfam" id="PF02720">
    <property type="entry name" value="DUF222"/>
    <property type="match status" value="1"/>
</dbReference>
<evidence type="ECO:0000256" key="2">
    <source>
        <dbReference type="SAM" id="MobiDB-lite"/>
    </source>
</evidence>
<proteinExistence type="inferred from homology"/>
<dbReference type="SMART" id="SM00507">
    <property type="entry name" value="HNHc"/>
    <property type="match status" value="1"/>
</dbReference>
<feature type="region of interest" description="Disordered" evidence="2">
    <location>
        <begin position="1"/>
        <end position="32"/>
    </location>
</feature>
<feature type="domain" description="HNH nuclease" evidence="3">
    <location>
        <begin position="381"/>
        <end position="432"/>
    </location>
</feature>
<organism evidence="4 5">
    <name type="scientific">Brachybacterium kimchii</name>
    <dbReference type="NCBI Taxonomy" id="2942909"/>
    <lineage>
        <taxon>Bacteria</taxon>
        <taxon>Bacillati</taxon>
        <taxon>Actinomycetota</taxon>
        <taxon>Actinomycetes</taxon>
        <taxon>Micrococcales</taxon>
        <taxon>Dermabacteraceae</taxon>
        <taxon>Brachybacterium</taxon>
    </lineage>
</organism>
<keyword evidence="4" id="KW-0540">Nuclease</keyword>
<dbReference type="InterPro" id="IPR003615">
    <property type="entry name" value="HNH_nuc"/>
</dbReference>
<evidence type="ECO:0000313" key="4">
    <source>
        <dbReference type="EMBL" id="UQN30062.1"/>
    </source>
</evidence>
<keyword evidence="4" id="KW-0255">Endonuclease</keyword>
<reference evidence="4" key="1">
    <citation type="submission" date="2022-05" db="EMBL/GenBank/DDBJ databases">
        <title>Genomic analysis of Brachybacterium sp. CBA3104.</title>
        <authorList>
            <person name="Roh S.W."/>
            <person name="Kim Y.B."/>
            <person name="Kim Y."/>
        </authorList>
    </citation>
    <scope>NUCLEOTIDE SEQUENCE</scope>
    <source>
        <strain evidence="4">CBA3104</strain>
    </source>
</reference>
<dbReference type="InterPro" id="IPR002711">
    <property type="entry name" value="HNH"/>
</dbReference>
<feature type="compositionally biased region" description="Acidic residues" evidence="2">
    <location>
        <begin position="535"/>
        <end position="547"/>
    </location>
</feature>
<dbReference type="GO" id="GO:0004519">
    <property type="term" value="F:endonuclease activity"/>
    <property type="evidence" value="ECO:0007669"/>
    <property type="project" value="UniProtKB-KW"/>
</dbReference>
<feature type="region of interest" description="Disordered" evidence="2">
    <location>
        <begin position="269"/>
        <end position="328"/>
    </location>
</feature>
<dbReference type="Proteomes" id="UP001055868">
    <property type="component" value="Chromosome"/>
</dbReference>
<evidence type="ECO:0000259" key="3">
    <source>
        <dbReference type="SMART" id="SM00507"/>
    </source>
</evidence>
<dbReference type="RefSeq" id="WP_249479235.1">
    <property type="nucleotide sequence ID" value="NZ_CP097218.1"/>
</dbReference>
<dbReference type="Gene3D" id="1.10.30.50">
    <property type="match status" value="1"/>
</dbReference>
<feature type="region of interest" description="Disordered" evidence="2">
    <location>
        <begin position="527"/>
        <end position="547"/>
    </location>
</feature>
<keyword evidence="5" id="KW-1185">Reference proteome</keyword>
<evidence type="ECO:0000256" key="1">
    <source>
        <dbReference type="ARBA" id="ARBA00023450"/>
    </source>
</evidence>
<comment type="similarity">
    <text evidence="1">Belongs to the Rv1128c/1148c/1588c/1702c/1945/3466 family.</text>
</comment>